<evidence type="ECO:0000313" key="4">
    <source>
        <dbReference type="Proteomes" id="UP000315471"/>
    </source>
</evidence>
<keyword evidence="1" id="KW-0472">Membrane</keyword>
<evidence type="ECO:0000256" key="1">
    <source>
        <dbReference type="SAM" id="Phobius"/>
    </source>
</evidence>
<comment type="caution">
    <text evidence="3">The sequence shown here is derived from an EMBL/GenBank/DDBJ whole genome shotgun (WGS) entry which is preliminary data.</text>
</comment>
<reference evidence="3 4" key="1">
    <citation type="submission" date="2019-02" db="EMBL/GenBank/DDBJ databases">
        <title>Deep-cultivation of Planctomycetes and their phenomic and genomic characterization uncovers novel biology.</title>
        <authorList>
            <person name="Wiegand S."/>
            <person name="Jogler M."/>
            <person name="Boedeker C."/>
            <person name="Pinto D."/>
            <person name="Vollmers J."/>
            <person name="Rivas-Marin E."/>
            <person name="Kohn T."/>
            <person name="Peeters S.H."/>
            <person name="Heuer A."/>
            <person name="Rast P."/>
            <person name="Oberbeckmann S."/>
            <person name="Bunk B."/>
            <person name="Jeske O."/>
            <person name="Meyerdierks A."/>
            <person name="Storesund J.E."/>
            <person name="Kallscheuer N."/>
            <person name="Luecker S."/>
            <person name="Lage O.M."/>
            <person name="Pohl T."/>
            <person name="Merkel B.J."/>
            <person name="Hornburger P."/>
            <person name="Mueller R.-W."/>
            <person name="Bruemmer F."/>
            <person name="Labrenz M."/>
            <person name="Spormann A.M."/>
            <person name="Op Den Camp H."/>
            <person name="Overmann J."/>
            <person name="Amann R."/>
            <person name="Jetten M.S.M."/>
            <person name="Mascher T."/>
            <person name="Medema M.H."/>
            <person name="Devos D.P."/>
            <person name="Kaster A.-K."/>
            <person name="Ovreas L."/>
            <person name="Rohde M."/>
            <person name="Galperin M.Y."/>
            <person name="Jogler C."/>
        </authorList>
    </citation>
    <scope>NUCLEOTIDE SEQUENCE [LARGE SCALE GENOMIC DNA]</scope>
    <source>
        <strain evidence="3 4">Q31b</strain>
    </source>
</reference>
<dbReference type="Proteomes" id="UP000315471">
    <property type="component" value="Unassembled WGS sequence"/>
</dbReference>
<keyword evidence="1" id="KW-1133">Transmembrane helix</keyword>
<feature type="transmembrane region" description="Helical" evidence="1">
    <location>
        <begin position="93"/>
        <end position="114"/>
    </location>
</feature>
<protein>
    <submittedName>
        <fullName evidence="3">Ion channel</fullName>
    </submittedName>
</protein>
<keyword evidence="4" id="KW-1185">Reference proteome</keyword>
<dbReference type="EMBL" id="SJPY01000001">
    <property type="protein sequence ID" value="TWU45805.1"/>
    <property type="molecule type" value="Genomic_DNA"/>
</dbReference>
<feature type="transmembrane region" description="Helical" evidence="1">
    <location>
        <begin position="209"/>
        <end position="228"/>
    </location>
</feature>
<feature type="transmembrane region" description="Helical" evidence="1">
    <location>
        <begin position="70"/>
        <end position="87"/>
    </location>
</feature>
<dbReference type="InterPro" id="IPR013099">
    <property type="entry name" value="K_chnl_dom"/>
</dbReference>
<dbReference type="OrthoDB" id="9813518at2"/>
<dbReference type="AlphaFoldDB" id="A0A5C6EBF2"/>
<sequence>MTSANRHDRSALGWALRLSHLDLLVTMVLLQLSQSFLSSESGIQRGLFNLLFLVVVISAIRTLSSSKIRMISALTIGGIGFLLASYADFHHSVLLIAATDSCYVVVFLLLILSLAESVFRKGPADLNRIVGAACIYFVIGLFFAFVFSLLETFQPGAFALSPFSDSVGIHQDTVSNLIYFSNVTLTSLGYGDIIPITRPARTLATLEAMVGQLYLAIVVAKLVGLHIAEQK</sequence>
<gene>
    <name evidence="3" type="ORF">Q31b_09810</name>
</gene>
<evidence type="ECO:0000313" key="3">
    <source>
        <dbReference type="EMBL" id="TWU45805.1"/>
    </source>
</evidence>
<evidence type="ECO:0000259" key="2">
    <source>
        <dbReference type="Pfam" id="PF07885"/>
    </source>
</evidence>
<name>A0A5C6EBF2_9BACT</name>
<proteinExistence type="predicted"/>
<dbReference type="Gene3D" id="1.10.287.70">
    <property type="match status" value="1"/>
</dbReference>
<organism evidence="3 4">
    <name type="scientific">Novipirellula aureliae</name>
    <dbReference type="NCBI Taxonomy" id="2527966"/>
    <lineage>
        <taxon>Bacteria</taxon>
        <taxon>Pseudomonadati</taxon>
        <taxon>Planctomycetota</taxon>
        <taxon>Planctomycetia</taxon>
        <taxon>Pirellulales</taxon>
        <taxon>Pirellulaceae</taxon>
        <taxon>Novipirellula</taxon>
    </lineage>
</organism>
<feature type="transmembrane region" description="Helical" evidence="1">
    <location>
        <begin position="126"/>
        <end position="150"/>
    </location>
</feature>
<feature type="transmembrane region" description="Helical" evidence="1">
    <location>
        <begin position="12"/>
        <end position="34"/>
    </location>
</feature>
<feature type="transmembrane region" description="Helical" evidence="1">
    <location>
        <begin position="46"/>
        <end position="63"/>
    </location>
</feature>
<accession>A0A5C6EBF2</accession>
<dbReference type="RefSeq" id="WP_146598443.1">
    <property type="nucleotide sequence ID" value="NZ_SJPY01000001.1"/>
</dbReference>
<dbReference type="Pfam" id="PF07885">
    <property type="entry name" value="Ion_trans_2"/>
    <property type="match status" value="1"/>
</dbReference>
<feature type="domain" description="Potassium channel" evidence="2">
    <location>
        <begin position="141"/>
        <end position="223"/>
    </location>
</feature>
<dbReference type="SUPFAM" id="SSF81324">
    <property type="entry name" value="Voltage-gated potassium channels"/>
    <property type="match status" value="1"/>
</dbReference>
<keyword evidence="1" id="KW-0812">Transmembrane</keyword>